<protein>
    <submittedName>
        <fullName evidence="2">TIGR02996 domain-containing protein</fullName>
    </submittedName>
</protein>
<dbReference type="NCBIfam" id="TIGR02996">
    <property type="entry name" value="rpt_mate_G_obs"/>
    <property type="match status" value="1"/>
</dbReference>
<dbReference type="InterPro" id="IPR037257">
    <property type="entry name" value="T2SS_E_N_sf"/>
</dbReference>
<proteinExistence type="predicted"/>
<accession>A0ABU5F6Q2</accession>
<feature type="domain" description="Type II secretion system protein GspE N-terminal" evidence="1">
    <location>
        <begin position="105"/>
        <end position="179"/>
    </location>
</feature>
<dbReference type="Gene3D" id="3.30.300.160">
    <property type="entry name" value="Type II secretion system, protein E, N-terminal domain"/>
    <property type="match status" value="1"/>
</dbReference>
<dbReference type="InterPro" id="IPR007831">
    <property type="entry name" value="T2SS_GspE_N"/>
</dbReference>
<keyword evidence="3" id="KW-1185">Reference proteome</keyword>
<dbReference type="Proteomes" id="UP001272242">
    <property type="component" value="Unassembled WGS sequence"/>
</dbReference>
<evidence type="ECO:0000313" key="3">
    <source>
        <dbReference type="Proteomes" id="UP001272242"/>
    </source>
</evidence>
<dbReference type="SUPFAM" id="SSF160246">
    <property type="entry name" value="EspE N-terminal domain-like"/>
    <property type="match status" value="1"/>
</dbReference>
<dbReference type="EMBL" id="JAXBLV010000233">
    <property type="protein sequence ID" value="MDY3563169.1"/>
    <property type="molecule type" value="Genomic_DNA"/>
</dbReference>
<dbReference type="RefSeq" id="WP_320689410.1">
    <property type="nucleotide sequence ID" value="NZ_JAXBLV010000233.1"/>
</dbReference>
<dbReference type="Pfam" id="PF05157">
    <property type="entry name" value="MshEN"/>
    <property type="match status" value="1"/>
</dbReference>
<sequence length="335" mass="36856">MRKHPDADAFVREHLRHPTNATTRLAFADWLDETGMPSNAAWAQYIRLREEADRHAPDSDEQQRLLRQADGSATKVRAKLTLAALIFARDPESILQLIPAANVTVRLDNFAVPTDVLQQVPESVARENLTIPLAAVKETLFCANAAPHHVDTAHKLSFILNRNVVLVRAKQNKIVSALNSGFGGCNIDYFDSQPLFVSFTDIAGGFYALPLHTVAGPDPAFIESIIVQGLRMGATQVRVFPEGHHVAIAYQTGERWSYHDPLPARFWPAIAEVVAREAQMSLAETFADRIAAYGGTTGSFSFLVARTRYVIGVTIRLGSVDPRLTLDLQPAPSID</sequence>
<organism evidence="2 3">
    <name type="scientific">Gemmata algarum</name>
    <dbReference type="NCBI Taxonomy" id="2975278"/>
    <lineage>
        <taxon>Bacteria</taxon>
        <taxon>Pseudomonadati</taxon>
        <taxon>Planctomycetota</taxon>
        <taxon>Planctomycetia</taxon>
        <taxon>Gemmatales</taxon>
        <taxon>Gemmataceae</taxon>
        <taxon>Gemmata</taxon>
    </lineage>
</organism>
<reference evidence="3" key="1">
    <citation type="journal article" date="2023" name="Mar. Drugs">
        <title>Gemmata algarum, a Novel Planctomycete Isolated from an Algal Mat, Displays Antimicrobial Activity.</title>
        <authorList>
            <person name="Kumar G."/>
            <person name="Kallscheuer N."/>
            <person name="Kashif M."/>
            <person name="Ahamad S."/>
            <person name="Jagadeeshwari U."/>
            <person name="Pannikurungottu S."/>
            <person name="Haufschild T."/>
            <person name="Kabuu M."/>
            <person name="Sasikala C."/>
            <person name="Jogler C."/>
            <person name="Ramana C."/>
        </authorList>
    </citation>
    <scope>NUCLEOTIDE SEQUENCE [LARGE SCALE GENOMIC DNA]</scope>
    <source>
        <strain evidence="3">JC673</strain>
    </source>
</reference>
<gene>
    <name evidence="2" type="ORF">R5W23_004668</name>
</gene>
<evidence type="ECO:0000259" key="1">
    <source>
        <dbReference type="Pfam" id="PF05157"/>
    </source>
</evidence>
<comment type="caution">
    <text evidence="2">The sequence shown here is derived from an EMBL/GenBank/DDBJ whole genome shotgun (WGS) entry which is preliminary data.</text>
</comment>
<name>A0ABU5F6Q2_9BACT</name>
<evidence type="ECO:0000313" key="2">
    <source>
        <dbReference type="EMBL" id="MDY3563169.1"/>
    </source>
</evidence>
<dbReference type="InterPro" id="IPR014338">
    <property type="entry name" value="CHP02996_rpt-companion-dom"/>
</dbReference>